<sequence length="262" mass="26777">MRVSDRVGRSRPALSPRPARRFATAAMVGVVLYILVDAVLQFLPPHYSVVSDAESNLAVGPFGWIMNLNFLGRAGLTLCAAGAIGLVGPGSRLRRTGLVLLVIAGACSAALAFLPTDINGRGEFGLRTSTLTGALHLAVASLGFLAALAAFALLTAWLRGVPALRRVYPAALALTVVAAVGLLCVGLADHLAPTLLGLAERVCLAGILGWAFVVCAAIRRRVTDSAGATQGSASASQVDTSVSGDSDIESIPSAASHRAKSG</sequence>
<proteinExistence type="predicted"/>
<dbReference type="Pfam" id="PF06197">
    <property type="entry name" value="DUF998"/>
    <property type="match status" value="1"/>
</dbReference>
<accession>A0A4R8UDA1</accession>
<feature type="transmembrane region" description="Helical" evidence="2">
    <location>
        <begin position="198"/>
        <end position="218"/>
    </location>
</feature>
<organism evidence="3 4">
    <name type="scientific">Cryobacterium tagatosivorans</name>
    <dbReference type="NCBI Taxonomy" id="1259199"/>
    <lineage>
        <taxon>Bacteria</taxon>
        <taxon>Bacillati</taxon>
        <taxon>Actinomycetota</taxon>
        <taxon>Actinomycetes</taxon>
        <taxon>Micrococcales</taxon>
        <taxon>Microbacteriaceae</taxon>
        <taxon>Cryobacterium</taxon>
    </lineage>
</organism>
<evidence type="ECO:0000313" key="3">
    <source>
        <dbReference type="EMBL" id="TFB48986.1"/>
    </source>
</evidence>
<gene>
    <name evidence="3" type="ORF">E3O23_12250</name>
</gene>
<feature type="transmembrane region" description="Helical" evidence="2">
    <location>
        <begin position="98"/>
        <end position="114"/>
    </location>
</feature>
<feature type="transmembrane region" description="Helical" evidence="2">
    <location>
        <begin position="64"/>
        <end position="86"/>
    </location>
</feature>
<comment type="caution">
    <text evidence="3">The sequence shown here is derived from an EMBL/GenBank/DDBJ whole genome shotgun (WGS) entry which is preliminary data.</text>
</comment>
<dbReference type="EMBL" id="SOEZ01000059">
    <property type="protein sequence ID" value="TFB48986.1"/>
    <property type="molecule type" value="Genomic_DNA"/>
</dbReference>
<dbReference type="RefSeq" id="WP_134491414.1">
    <property type="nucleotide sequence ID" value="NZ_SOEZ01000059.1"/>
</dbReference>
<feature type="transmembrane region" description="Helical" evidence="2">
    <location>
        <begin position="21"/>
        <end position="44"/>
    </location>
</feature>
<keyword evidence="2" id="KW-0472">Membrane</keyword>
<dbReference type="InterPro" id="IPR009339">
    <property type="entry name" value="DUF998"/>
</dbReference>
<protein>
    <submittedName>
        <fullName evidence="3">DUF998 domain-containing protein</fullName>
    </submittedName>
</protein>
<feature type="compositionally biased region" description="Low complexity" evidence="1">
    <location>
        <begin position="227"/>
        <end position="237"/>
    </location>
</feature>
<keyword evidence="4" id="KW-1185">Reference proteome</keyword>
<dbReference type="Proteomes" id="UP000297866">
    <property type="component" value="Unassembled WGS sequence"/>
</dbReference>
<feature type="transmembrane region" description="Helical" evidence="2">
    <location>
        <begin position="170"/>
        <end position="192"/>
    </location>
</feature>
<dbReference type="AlphaFoldDB" id="A0A4R8UDA1"/>
<evidence type="ECO:0000256" key="2">
    <source>
        <dbReference type="SAM" id="Phobius"/>
    </source>
</evidence>
<feature type="transmembrane region" description="Helical" evidence="2">
    <location>
        <begin position="134"/>
        <end position="158"/>
    </location>
</feature>
<feature type="region of interest" description="Disordered" evidence="1">
    <location>
        <begin position="227"/>
        <end position="262"/>
    </location>
</feature>
<evidence type="ECO:0000313" key="4">
    <source>
        <dbReference type="Proteomes" id="UP000297866"/>
    </source>
</evidence>
<dbReference type="OrthoDB" id="8159487at2"/>
<keyword evidence="2" id="KW-1133">Transmembrane helix</keyword>
<keyword evidence="2" id="KW-0812">Transmembrane</keyword>
<name>A0A4R8UDA1_9MICO</name>
<reference evidence="3 4" key="1">
    <citation type="submission" date="2019-03" db="EMBL/GenBank/DDBJ databases">
        <title>Genomics of glacier-inhabiting Cryobacterium strains.</title>
        <authorList>
            <person name="Liu Q."/>
            <person name="Xin Y.-H."/>
        </authorList>
    </citation>
    <scope>NUCLEOTIDE SEQUENCE [LARGE SCALE GENOMIC DNA]</scope>
    <source>
        <strain evidence="3 4">Sr47</strain>
    </source>
</reference>
<evidence type="ECO:0000256" key="1">
    <source>
        <dbReference type="SAM" id="MobiDB-lite"/>
    </source>
</evidence>